<evidence type="ECO:0000313" key="2">
    <source>
        <dbReference type="EMBL" id="CCC90086.1"/>
    </source>
</evidence>
<feature type="compositionally biased region" description="Basic residues" evidence="1">
    <location>
        <begin position="1"/>
        <end position="13"/>
    </location>
</feature>
<organism evidence="2">
    <name type="scientific">Trypanosoma congolense (strain IL3000)</name>
    <dbReference type="NCBI Taxonomy" id="1068625"/>
    <lineage>
        <taxon>Eukaryota</taxon>
        <taxon>Discoba</taxon>
        <taxon>Euglenozoa</taxon>
        <taxon>Kinetoplastea</taxon>
        <taxon>Metakinetoplastina</taxon>
        <taxon>Trypanosomatida</taxon>
        <taxon>Trypanosomatidae</taxon>
        <taxon>Trypanosoma</taxon>
        <taxon>Nannomonas</taxon>
    </lineage>
</organism>
<protein>
    <submittedName>
        <fullName evidence="2">Uncharacterized protein TCIL3000_4_1740</fullName>
    </submittedName>
</protein>
<proteinExistence type="predicted"/>
<dbReference type="EMBL" id="HE575317">
    <property type="protein sequence ID" value="CCC90086.1"/>
    <property type="molecule type" value="Genomic_DNA"/>
</dbReference>
<feature type="region of interest" description="Disordered" evidence="1">
    <location>
        <begin position="1"/>
        <end position="22"/>
    </location>
</feature>
<dbReference type="AlphaFoldDB" id="G0UL31"/>
<accession>G0UL31</accession>
<gene>
    <name evidence="2" type="ORF">TCIL3000_4_1740</name>
</gene>
<evidence type="ECO:0000256" key="1">
    <source>
        <dbReference type="SAM" id="MobiDB-lite"/>
    </source>
</evidence>
<reference evidence="2" key="1">
    <citation type="journal article" date="2012" name="Proc. Natl. Acad. Sci. U.S.A.">
        <title>Antigenic diversity is generated by distinct evolutionary mechanisms in African trypanosome species.</title>
        <authorList>
            <person name="Jackson A.P."/>
            <person name="Berry A."/>
            <person name="Aslett M."/>
            <person name="Allison H.C."/>
            <person name="Burton P."/>
            <person name="Vavrova-Anderson J."/>
            <person name="Brown R."/>
            <person name="Browne H."/>
            <person name="Corton N."/>
            <person name="Hauser H."/>
            <person name="Gamble J."/>
            <person name="Gilderthorp R."/>
            <person name="Marcello L."/>
            <person name="McQuillan J."/>
            <person name="Otto T.D."/>
            <person name="Quail M.A."/>
            <person name="Sanders M.J."/>
            <person name="van Tonder A."/>
            <person name="Ginger M.L."/>
            <person name="Field M.C."/>
            <person name="Barry J.D."/>
            <person name="Hertz-Fowler C."/>
            <person name="Berriman M."/>
        </authorList>
    </citation>
    <scope>NUCLEOTIDE SEQUENCE</scope>
    <source>
        <strain evidence="2">IL3000</strain>
    </source>
</reference>
<dbReference type="VEuPathDB" id="TriTrypDB:TcIL3000_4_1740"/>
<name>G0UL31_TRYCI</name>
<sequence>MQNTRHPKLHPIHPRREGERKTSSVCSSAMFHIYAGVQQEEPCGTAVVLTQQRKKKIIWREVRKEAVRQRRTHAVSRYAPNRTHRVARSYETHELLGTHLFIRNARRMITHNETQQNFCIYLNHQHNGRALRPFSTHHPHALLSLNPFVVLYLPILRSYSRIHLPSAASHVQFSPLPCGR</sequence>